<dbReference type="GO" id="GO:0060271">
    <property type="term" value="P:cilium assembly"/>
    <property type="evidence" value="ECO:0007669"/>
    <property type="project" value="TreeGrafter"/>
</dbReference>
<keyword evidence="8" id="KW-0206">Cytoskeleton</keyword>
<keyword evidence="7 9" id="KW-0175">Coiled coil</keyword>
<evidence type="ECO:0000256" key="9">
    <source>
        <dbReference type="SAM" id="Coils"/>
    </source>
</evidence>
<dbReference type="GO" id="GO:0005814">
    <property type="term" value="C:centriole"/>
    <property type="evidence" value="ECO:0007669"/>
    <property type="project" value="UniProtKB-SubCell"/>
</dbReference>
<evidence type="ECO:0000256" key="3">
    <source>
        <dbReference type="ARBA" id="ARBA00021406"/>
    </source>
</evidence>
<evidence type="ECO:0000256" key="1">
    <source>
        <dbReference type="ARBA" id="ARBA00004114"/>
    </source>
</evidence>
<comment type="similarity">
    <text evidence="2">Belongs to the CEP162 family.</text>
</comment>
<comment type="caution">
    <text evidence="10">The sequence shown here is derived from an EMBL/GenBank/DDBJ whole genome shotgun (WGS) entry which is preliminary data.</text>
</comment>
<feature type="coiled-coil region" evidence="9">
    <location>
        <begin position="310"/>
        <end position="393"/>
    </location>
</feature>
<dbReference type="PANTHER" id="PTHR34031:SF1">
    <property type="entry name" value="CENTROSOMAL PROTEIN OF 162 KDA"/>
    <property type="match status" value="1"/>
</dbReference>
<dbReference type="GO" id="GO:0005879">
    <property type="term" value="C:axonemal microtubule"/>
    <property type="evidence" value="ECO:0007669"/>
    <property type="project" value="TreeGrafter"/>
</dbReference>
<organism evidence="10 11">
    <name type="scientific">Leptosia nina</name>
    <dbReference type="NCBI Taxonomy" id="320188"/>
    <lineage>
        <taxon>Eukaryota</taxon>
        <taxon>Metazoa</taxon>
        <taxon>Ecdysozoa</taxon>
        <taxon>Arthropoda</taxon>
        <taxon>Hexapoda</taxon>
        <taxon>Insecta</taxon>
        <taxon>Pterygota</taxon>
        <taxon>Neoptera</taxon>
        <taxon>Endopterygota</taxon>
        <taxon>Lepidoptera</taxon>
        <taxon>Glossata</taxon>
        <taxon>Ditrysia</taxon>
        <taxon>Papilionoidea</taxon>
        <taxon>Pieridae</taxon>
        <taxon>Pierinae</taxon>
        <taxon>Leptosia</taxon>
    </lineage>
</organism>
<reference evidence="10 11" key="1">
    <citation type="submission" date="2023-11" db="EMBL/GenBank/DDBJ databases">
        <authorList>
            <person name="Okamura Y."/>
        </authorList>
    </citation>
    <scope>NUCLEOTIDE SEQUENCE [LARGE SCALE GENOMIC DNA]</scope>
</reference>
<feature type="coiled-coil region" evidence="9">
    <location>
        <begin position="43"/>
        <end position="140"/>
    </location>
</feature>
<sequence length="490" mass="56739">METRRKSKTRPFSASVIDTKKKEAAKVARFTSGTPKKLNNCKHDQLSEELKDTNERVKSLELLNVQLVDDNKALKKKSCQLEEEKQRTDLKLLECEKFVNRLAKEYHNKEAELKSVKESAQTALAELNKERNERKNLSIQREKDTTVIQDLQRQVKEMEMILKRKHPDSVSALIVASKSSTVEDNKKKLLEERIARLEKELKDKESHFHEVLMTLQEKFTDMKQKYETHIVDVERQLMEDKRVNIDLKNKINKANLHDIAIQTAPKNQHTVATQTFLKADRASSAVSRLTQNSALIFNRLKEDSYLIATIKGLQTELTAKQRIISKINRESEELKKNLRNLQKEKEILLNLNPQKRNGCRPAKSAESLALKVTHEMEAELSETRKQKETLMEERVGLLASLKRTNEDLIILKKKRIQDLHTLQLAHEKELMQMNMQIYPLQEEIKLLNRTVEILQERVRSADDKLLKYQAGLRNEVNAGGDNFGAKGNGR</sequence>
<evidence type="ECO:0000256" key="4">
    <source>
        <dbReference type="ARBA" id="ARBA00022490"/>
    </source>
</evidence>
<accession>A0AAV1K4V4</accession>
<keyword evidence="11" id="KW-1185">Reference proteome</keyword>
<dbReference type="PANTHER" id="PTHR34031">
    <property type="entry name" value="CENTROSOMAL PROTEIN OF 162 KDA"/>
    <property type="match status" value="1"/>
</dbReference>
<dbReference type="AlphaFoldDB" id="A0AAV1K4V4"/>
<comment type="subcellular location">
    <subcellularLocation>
        <location evidence="1">Cytoplasm</location>
        <location evidence="1">Cytoskeleton</location>
        <location evidence="1">Microtubule organizing center</location>
        <location evidence="1">Centrosome</location>
        <location evidence="1">Centriole</location>
    </subcellularLocation>
</comment>
<dbReference type="Proteomes" id="UP001497472">
    <property type="component" value="Unassembled WGS sequence"/>
</dbReference>
<keyword evidence="5" id="KW-0493">Microtubule</keyword>
<evidence type="ECO:0000256" key="7">
    <source>
        <dbReference type="ARBA" id="ARBA00023054"/>
    </source>
</evidence>
<gene>
    <name evidence="10" type="ORF">LNINA_LOCUS14500</name>
</gene>
<evidence type="ECO:0000313" key="10">
    <source>
        <dbReference type="EMBL" id="CAK1555705.1"/>
    </source>
</evidence>
<dbReference type="EMBL" id="CAVLEF010000280">
    <property type="protein sequence ID" value="CAK1555705.1"/>
    <property type="molecule type" value="Genomic_DNA"/>
</dbReference>
<evidence type="ECO:0000313" key="11">
    <source>
        <dbReference type="Proteomes" id="UP001497472"/>
    </source>
</evidence>
<keyword evidence="4" id="KW-0963">Cytoplasm</keyword>
<evidence type="ECO:0000256" key="2">
    <source>
        <dbReference type="ARBA" id="ARBA00009485"/>
    </source>
</evidence>
<proteinExistence type="inferred from homology"/>
<feature type="coiled-coil region" evidence="9">
    <location>
        <begin position="180"/>
        <end position="207"/>
    </location>
</feature>
<dbReference type="InterPro" id="IPR038774">
    <property type="entry name" value="CEP162-like"/>
</dbReference>
<evidence type="ECO:0000256" key="5">
    <source>
        <dbReference type="ARBA" id="ARBA00022701"/>
    </source>
</evidence>
<evidence type="ECO:0000256" key="8">
    <source>
        <dbReference type="ARBA" id="ARBA00023212"/>
    </source>
</evidence>
<name>A0AAV1K4V4_9NEOP</name>
<keyword evidence="6" id="KW-0970">Cilium biogenesis/degradation</keyword>
<evidence type="ECO:0000256" key="6">
    <source>
        <dbReference type="ARBA" id="ARBA00022794"/>
    </source>
</evidence>
<protein>
    <recommendedName>
        <fullName evidence="3">Centrosomal protein of 162 kDa</fullName>
    </recommendedName>
</protein>